<evidence type="ECO:0000256" key="9">
    <source>
        <dbReference type="ARBA" id="ARBA00023004"/>
    </source>
</evidence>
<comment type="caution">
    <text evidence="14">The sequence shown here is derived from an EMBL/GenBank/DDBJ whole genome shotgun (WGS) entry which is preliminary data.</text>
</comment>
<comment type="cofactor">
    <cofactor evidence="3">
        <name>FAD</name>
        <dbReference type="ChEBI" id="CHEBI:57692"/>
    </cofactor>
</comment>
<dbReference type="Proteomes" id="UP001550210">
    <property type="component" value="Unassembled WGS sequence"/>
</dbReference>
<dbReference type="PRINTS" id="PR00368">
    <property type="entry name" value="FADPNR"/>
</dbReference>
<dbReference type="InterPro" id="IPR036188">
    <property type="entry name" value="FAD/NAD-bd_sf"/>
</dbReference>
<organism evidence="14 15">
    <name type="scientific">Streptomyces ossamyceticus</name>
    <dbReference type="NCBI Taxonomy" id="249581"/>
    <lineage>
        <taxon>Bacteria</taxon>
        <taxon>Bacillati</taxon>
        <taxon>Actinomycetota</taxon>
        <taxon>Actinomycetes</taxon>
        <taxon>Kitasatosporales</taxon>
        <taxon>Streptomycetaceae</taxon>
        <taxon>Streptomyces</taxon>
    </lineage>
</organism>
<dbReference type="SUPFAM" id="SSF51905">
    <property type="entry name" value="FAD/NAD(P)-binding domain"/>
    <property type="match status" value="1"/>
</dbReference>
<evidence type="ECO:0000313" key="14">
    <source>
        <dbReference type="EMBL" id="MET9844861.1"/>
    </source>
</evidence>
<keyword evidence="9" id="KW-0408">Iron</keyword>
<comment type="cofactor">
    <cofactor evidence="1">
        <name>siroheme</name>
        <dbReference type="ChEBI" id="CHEBI:60052"/>
    </cofactor>
</comment>
<keyword evidence="6" id="KW-0349">Heme</keyword>
<feature type="domain" description="FAD/NAD(P)-binding" evidence="12">
    <location>
        <begin position="4"/>
        <end position="296"/>
    </location>
</feature>
<dbReference type="InterPro" id="IPR023753">
    <property type="entry name" value="FAD/NAD-binding_dom"/>
</dbReference>
<dbReference type="Gene3D" id="1.10.10.1100">
    <property type="entry name" value="BFD-like [2Fe-2S]-binding domain"/>
    <property type="match status" value="1"/>
</dbReference>
<evidence type="ECO:0000256" key="4">
    <source>
        <dbReference type="ARBA" id="ARBA00005096"/>
    </source>
</evidence>
<dbReference type="Gene3D" id="3.50.50.60">
    <property type="entry name" value="FAD/NAD(P)-binding domain"/>
    <property type="match status" value="2"/>
</dbReference>
<dbReference type="InterPro" id="IPR041854">
    <property type="entry name" value="BFD-like_2Fe2S-bd_dom_sf"/>
</dbReference>
<keyword evidence="10" id="KW-0411">Iron-sulfur</keyword>
<evidence type="ECO:0000256" key="7">
    <source>
        <dbReference type="ARBA" id="ARBA00022723"/>
    </source>
</evidence>
<evidence type="ECO:0000256" key="8">
    <source>
        <dbReference type="ARBA" id="ARBA00023002"/>
    </source>
</evidence>
<dbReference type="InterPro" id="IPR052034">
    <property type="entry name" value="NasD-like"/>
</dbReference>
<evidence type="ECO:0000256" key="6">
    <source>
        <dbReference type="ARBA" id="ARBA00022617"/>
    </source>
</evidence>
<keyword evidence="7" id="KW-0479">Metal-binding</keyword>
<protein>
    <submittedName>
        <fullName evidence="14">FAD-dependent oxidoreductase</fullName>
    </submittedName>
</protein>
<evidence type="ECO:0000256" key="1">
    <source>
        <dbReference type="ARBA" id="ARBA00001929"/>
    </source>
</evidence>
<proteinExistence type="inferred from homology"/>
<dbReference type="EMBL" id="JBEXPZ010000010">
    <property type="protein sequence ID" value="MET9844861.1"/>
    <property type="molecule type" value="Genomic_DNA"/>
</dbReference>
<evidence type="ECO:0000256" key="3">
    <source>
        <dbReference type="ARBA" id="ARBA00001974"/>
    </source>
</evidence>
<evidence type="ECO:0000259" key="11">
    <source>
        <dbReference type="Pfam" id="PF04324"/>
    </source>
</evidence>
<keyword evidence="15" id="KW-1185">Reference proteome</keyword>
<dbReference type="Pfam" id="PF18267">
    <property type="entry name" value="Rubredoxin_C"/>
    <property type="match status" value="1"/>
</dbReference>
<comment type="cofactor">
    <cofactor evidence="2">
        <name>[4Fe-4S] cluster</name>
        <dbReference type="ChEBI" id="CHEBI:49883"/>
    </cofactor>
</comment>
<evidence type="ECO:0000259" key="13">
    <source>
        <dbReference type="Pfam" id="PF18267"/>
    </source>
</evidence>
<evidence type="ECO:0000256" key="10">
    <source>
        <dbReference type="ARBA" id="ARBA00023014"/>
    </source>
</evidence>
<feature type="domain" description="NADH-rubredoxin oxidoreductase C-terminal" evidence="13">
    <location>
        <begin position="326"/>
        <end position="391"/>
    </location>
</feature>
<evidence type="ECO:0000256" key="2">
    <source>
        <dbReference type="ARBA" id="ARBA00001966"/>
    </source>
</evidence>
<gene>
    <name evidence="14" type="ORF">ABZZ21_09805</name>
</gene>
<comment type="similarity">
    <text evidence="5">Belongs to the nitrite and sulfite reductase 4Fe-4S domain family.</text>
</comment>
<feature type="domain" description="BFD-like [2Fe-2S]-binding" evidence="11">
    <location>
        <begin position="426"/>
        <end position="474"/>
    </location>
</feature>
<sequence>MNKRLVLVGYGMTGHRLLTALRAAVGPHRREITVLAEETRPAYDRIRLSECLRGTRPERLLLDDVTPGGDDAGVRVHLGDPVVALDRAGRLVTTASGRTLGYDVLVLATGSRPYVPEVPGAGAEGCFGYRTVEDAAAIRARAARARTAAVVGGGLLGLEAAGALRALVPDTHVVEFAPWLMHRQLDEQGGRTLRRHIEDLGVTVHTGTRVTQITTDEHGRASGLRLATPDGDPLPGVDADLVVFAAGVRPRDELARNCGLVVDPGGGIVVDESCRTSDPRIHAIGECALTPDGRVHALAAPGFAMADVVADRLLGTPTAFTGADTSTSLKLLDVAVASFGDALGETPGAHEVRYLDTAAGVYRNLRVTDDGRLLGGVLVGDSSGYAALRSLTGAGVPRASSAGDLVVPGPAGAAVAGRIPDDATACFCHNVSAGTVRRAAATDGRPDLDEVRRRTRAGTGCGSCVPALASLVDERLTAHDHG</sequence>
<reference evidence="14 15" key="1">
    <citation type="submission" date="2024-06" db="EMBL/GenBank/DDBJ databases">
        <title>The Natural Products Discovery Center: Release of the First 8490 Sequenced Strains for Exploring Actinobacteria Biosynthetic Diversity.</title>
        <authorList>
            <person name="Kalkreuter E."/>
            <person name="Kautsar S.A."/>
            <person name="Yang D."/>
            <person name="Bader C.D."/>
            <person name="Teijaro C.N."/>
            <person name="Fluegel L."/>
            <person name="Davis C.M."/>
            <person name="Simpson J.R."/>
            <person name="Lauterbach L."/>
            <person name="Steele A.D."/>
            <person name="Gui C."/>
            <person name="Meng S."/>
            <person name="Li G."/>
            <person name="Viehrig K."/>
            <person name="Ye F."/>
            <person name="Su P."/>
            <person name="Kiefer A.F."/>
            <person name="Nichols A."/>
            <person name="Cepeda A.J."/>
            <person name="Yan W."/>
            <person name="Fan B."/>
            <person name="Jiang Y."/>
            <person name="Adhikari A."/>
            <person name="Zheng C.-J."/>
            <person name="Schuster L."/>
            <person name="Cowan T.M."/>
            <person name="Smanski M.J."/>
            <person name="Chevrette M.G."/>
            <person name="De Carvalho L.P.S."/>
            <person name="Shen B."/>
        </authorList>
    </citation>
    <scope>NUCLEOTIDE SEQUENCE [LARGE SCALE GENOMIC DNA]</scope>
    <source>
        <strain evidence="14 15">NPDC006434</strain>
    </source>
</reference>
<evidence type="ECO:0000256" key="5">
    <source>
        <dbReference type="ARBA" id="ARBA00010429"/>
    </source>
</evidence>
<evidence type="ECO:0000259" key="12">
    <source>
        <dbReference type="Pfam" id="PF07992"/>
    </source>
</evidence>
<dbReference type="InterPro" id="IPR041575">
    <property type="entry name" value="Rubredoxin_C"/>
</dbReference>
<accession>A0ABV2UTH2</accession>
<comment type="pathway">
    <text evidence="4">Nitrogen metabolism; nitrate reduction (assimilation).</text>
</comment>
<dbReference type="RefSeq" id="WP_355395137.1">
    <property type="nucleotide sequence ID" value="NZ_JBEXPZ010000010.1"/>
</dbReference>
<dbReference type="Pfam" id="PF04324">
    <property type="entry name" value="Fer2_BFD"/>
    <property type="match status" value="1"/>
</dbReference>
<dbReference type="InterPro" id="IPR007419">
    <property type="entry name" value="BFD-like_2Fe2S-bd_dom"/>
</dbReference>
<name>A0ABV2UTH2_9ACTN</name>
<dbReference type="Pfam" id="PF07992">
    <property type="entry name" value="Pyr_redox_2"/>
    <property type="match status" value="1"/>
</dbReference>
<evidence type="ECO:0000313" key="15">
    <source>
        <dbReference type="Proteomes" id="UP001550210"/>
    </source>
</evidence>
<dbReference type="PRINTS" id="PR00411">
    <property type="entry name" value="PNDRDTASEI"/>
</dbReference>
<dbReference type="PANTHER" id="PTHR43809">
    <property type="entry name" value="NITRITE REDUCTASE (NADH) LARGE SUBUNIT"/>
    <property type="match status" value="1"/>
</dbReference>
<dbReference type="PANTHER" id="PTHR43809:SF1">
    <property type="entry name" value="NITRITE REDUCTASE (NADH) LARGE SUBUNIT"/>
    <property type="match status" value="1"/>
</dbReference>
<keyword evidence="8" id="KW-0560">Oxidoreductase</keyword>